<keyword evidence="4" id="KW-1185">Reference proteome</keyword>
<dbReference type="OrthoDB" id="3365399at2759"/>
<dbReference type="PROSITE" id="PS50053">
    <property type="entry name" value="UBIQUITIN_2"/>
    <property type="match status" value="1"/>
</dbReference>
<feature type="compositionally biased region" description="Polar residues" evidence="1">
    <location>
        <begin position="205"/>
        <end position="216"/>
    </location>
</feature>
<dbReference type="EMBL" id="KN847044">
    <property type="protein sequence ID" value="KIW26185.1"/>
    <property type="molecule type" value="Genomic_DNA"/>
</dbReference>
<feature type="region of interest" description="Disordered" evidence="1">
    <location>
        <begin position="341"/>
        <end position="447"/>
    </location>
</feature>
<dbReference type="InterPro" id="IPR029071">
    <property type="entry name" value="Ubiquitin-like_domsf"/>
</dbReference>
<dbReference type="PANTHER" id="PTHR10562">
    <property type="entry name" value="SMALL UBIQUITIN-RELATED MODIFIER"/>
    <property type="match status" value="1"/>
</dbReference>
<dbReference type="InterPro" id="IPR000626">
    <property type="entry name" value="Ubiquitin-like_dom"/>
</dbReference>
<feature type="compositionally biased region" description="Basic and acidic residues" evidence="1">
    <location>
        <begin position="396"/>
        <end position="407"/>
    </location>
</feature>
<gene>
    <name evidence="3" type="ORF">PV07_09299</name>
</gene>
<feature type="compositionally biased region" description="Low complexity" evidence="1">
    <location>
        <begin position="438"/>
        <end position="447"/>
    </location>
</feature>
<dbReference type="VEuPathDB" id="FungiDB:PV07_09299"/>
<dbReference type="Gene3D" id="3.10.20.90">
    <property type="entry name" value="Phosphatidylinositol 3-kinase Catalytic Subunit, Chain A, domain 1"/>
    <property type="match status" value="1"/>
</dbReference>
<feature type="region of interest" description="Disordered" evidence="1">
    <location>
        <begin position="1"/>
        <end position="37"/>
    </location>
</feature>
<dbReference type="InterPro" id="IPR022617">
    <property type="entry name" value="Rad60/SUMO-like_dom"/>
</dbReference>
<feature type="compositionally biased region" description="Acidic residues" evidence="1">
    <location>
        <begin position="421"/>
        <end position="437"/>
    </location>
</feature>
<dbReference type="CDD" id="cd01763">
    <property type="entry name" value="Ubl_SUMO_like"/>
    <property type="match status" value="1"/>
</dbReference>
<feature type="region of interest" description="Disordered" evidence="1">
    <location>
        <begin position="49"/>
        <end position="271"/>
    </location>
</feature>
<evidence type="ECO:0000313" key="4">
    <source>
        <dbReference type="Proteomes" id="UP000054466"/>
    </source>
</evidence>
<dbReference type="RefSeq" id="XP_016246401.1">
    <property type="nucleotide sequence ID" value="XM_016396545.1"/>
</dbReference>
<feature type="compositionally biased region" description="Basic and acidic residues" evidence="1">
    <location>
        <begin position="195"/>
        <end position="204"/>
    </location>
</feature>
<evidence type="ECO:0000256" key="1">
    <source>
        <dbReference type="SAM" id="MobiDB-lite"/>
    </source>
</evidence>
<protein>
    <recommendedName>
        <fullName evidence="2">Ubiquitin-like domain-containing protein</fullName>
    </recommendedName>
</protein>
<dbReference type="Proteomes" id="UP000054466">
    <property type="component" value="Unassembled WGS sequence"/>
</dbReference>
<feature type="compositionally biased region" description="Acidic residues" evidence="1">
    <location>
        <begin position="358"/>
        <end position="373"/>
    </location>
</feature>
<dbReference type="Pfam" id="PF11976">
    <property type="entry name" value="Rad60-SLD"/>
    <property type="match status" value="1"/>
</dbReference>
<name>A0A0D2C6P6_9EURO</name>
<evidence type="ECO:0000259" key="2">
    <source>
        <dbReference type="PROSITE" id="PS50053"/>
    </source>
</evidence>
<dbReference type="HOGENOM" id="CLU_032739_0_0_1"/>
<accession>A0A0D2C6P6</accession>
<feature type="compositionally biased region" description="Basic and acidic residues" evidence="1">
    <location>
        <begin position="103"/>
        <end position="113"/>
    </location>
</feature>
<dbReference type="GeneID" id="27348493"/>
<feature type="compositionally biased region" description="Acidic residues" evidence="1">
    <location>
        <begin position="153"/>
        <end position="164"/>
    </location>
</feature>
<reference evidence="3 4" key="1">
    <citation type="submission" date="2015-01" db="EMBL/GenBank/DDBJ databases">
        <title>The Genome Sequence of Cladophialophora immunda CBS83496.</title>
        <authorList>
            <consortium name="The Broad Institute Genomics Platform"/>
            <person name="Cuomo C."/>
            <person name="de Hoog S."/>
            <person name="Gorbushina A."/>
            <person name="Stielow B."/>
            <person name="Teixiera M."/>
            <person name="Abouelleil A."/>
            <person name="Chapman S.B."/>
            <person name="Priest M."/>
            <person name="Young S.K."/>
            <person name="Wortman J."/>
            <person name="Nusbaum C."/>
            <person name="Birren B."/>
        </authorList>
    </citation>
    <scope>NUCLEOTIDE SEQUENCE [LARGE SCALE GENOMIC DNA]</scope>
    <source>
        <strain evidence="3 4">CBS 83496</strain>
    </source>
</reference>
<evidence type="ECO:0000313" key="3">
    <source>
        <dbReference type="EMBL" id="KIW26185.1"/>
    </source>
</evidence>
<proteinExistence type="predicted"/>
<feature type="compositionally biased region" description="Basic and acidic residues" evidence="1">
    <location>
        <begin position="63"/>
        <end position="73"/>
    </location>
</feature>
<feature type="compositionally biased region" description="Acidic residues" evidence="1">
    <location>
        <begin position="176"/>
        <end position="187"/>
    </location>
</feature>
<dbReference type="SUPFAM" id="SSF54236">
    <property type="entry name" value="Ubiquitin-like"/>
    <property type="match status" value="1"/>
</dbReference>
<organism evidence="3 4">
    <name type="scientific">Cladophialophora immunda</name>
    <dbReference type="NCBI Taxonomy" id="569365"/>
    <lineage>
        <taxon>Eukaryota</taxon>
        <taxon>Fungi</taxon>
        <taxon>Dikarya</taxon>
        <taxon>Ascomycota</taxon>
        <taxon>Pezizomycotina</taxon>
        <taxon>Eurotiomycetes</taxon>
        <taxon>Chaetothyriomycetidae</taxon>
        <taxon>Chaetothyriales</taxon>
        <taxon>Herpotrichiellaceae</taxon>
        <taxon>Cladophialophora</taxon>
    </lineage>
</organism>
<feature type="domain" description="Ubiquitin-like" evidence="2">
    <location>
        <begin position="462"/>
        <end position="534"/>
    </location>
</feature>
<dbReference type="AlphaFoldDB" id="A0A0D2C6P6"/>
<sequence>MTSGGVKRPLFSKSAWIAPPAANSPLATDGGSIFGRNVDYEDIVRAERAERERKAAKTKARGGGKEKSDDRHDLKRRRLSPGEERDVESASGSEAEHSRKKKKEEDGVREKPVTRSTPMKRKGLSDGLDASTRTRQSPRGKADVKNTTITLDGGDEEETEDDDLVMSPRKSKADEVLDERDSEEEDEYLRLLKQKAREKARLQRQDGQTVQRSSTPPDRGSSIALETADPRSPSVVRAQRDSRPASSNSIQDFGVASARRTPNPDQENDPEVKILIQSDIPGAKSLIVRRKASQSLKQVKEFWCRKFDLEESVTRQVFFTWKGTRLFDSTTMRGIIRGLKKDYHRQQQRPRSLSLGIEDGDEDGGGGGDDDGYDSSSTKDPSGGNIMLEAMTPEIYEQRLRDKERRQQRQRPQISSTAAADGEDEDGDPEEQEDEDAANAAAAASETPAAAAAAAERDKGAIVIRLVSKDLEPMQLRVRPHTTIGKIMRGYAATRKVDEAKTPWLIFDGERLDAESTVEEVGFEDEDEVEVSIR</sequence>